<evidence type="ECO:0000256" key="3">
    <source>
        <dbReference type="HAMAP-Rule" id="MF_01343"/>
    </source>
</evidence>
<dbReference type="InterPro" id="IPR000589">
    <property type="entry name" value="Ribosomal_uS15"/>
</dbReference>
<evidence type="ECO:0000256" key="2">
    <source>
        <dbReference type="ARBA" id="ARBA00023274"/>
    </source>
</evidence>
<name>A0AAD1AYQ9_9FLAO</name>
<dbReference type="NCBIfam" id="TIGR00952">
    <property type="entry name" value="S15_bact"/>
    <property type="match status" value="1"/>
</dbReference>
<dbReference type="InterPro" id="IPR005290">
    <property type="entry name" value="Ribosomal_uS15_bac-type"/>
</dbReference>
<dbReference type="AlphaFoldDB" id="A0AAD1AYQ9"/>
<dbReference type="SMART" id="SM01387">
    <property type="entry name" value="Ribosomal_S15"/>
    <property type="match status" value="1"/>
</dbReference>
<comment type="similarity">
    <text evidence="3 4">Belongs to the universal ribosomal protein uS15 family.</text>
</comment>
<evidence type="ECO:0000256" key="1">
    <source>
        <dbReference type="ARBA" id="ARBA00022980"/>
    </source>
</evidence>
<dbReference type="GO" id="GO:0006412">
    <property type="term" value="P:translation"/>
    <property type="evidence" value="ECO:0007669"/>
    <property type="project" value="UniProtKB-UniRule"/>
</dbReference>
<dbReference type="SUPFAM" id="SSF47060">
    <property type="entry name" value="S15/NS1 RNA-binding domain"/>
    <property type="match status" value="1"/>
</dbReference>
<proteinExistence type="inferred from homology"/>
<keyword evidence="3 5" id="KW-0699">rRNA-binding</keyword>
<comment type="subunit">
    <text evidence="3">Part of the 30S ribosomal subunit. Forms a bridge to the 50S subunit in the 70S ribosome, contacting the 23S rRNA.</text>
</comment>
<comment type="function">
    <text evidence="3">Forms an intersubunit bridge (bridge B4) with the 23S rRNA of the 50S subunit in the ribosome.</text>
</comment>
<keyword evidence="1 3" id="KW-0689">Ribosomal protein</keyword>
<sequence length="89" mass="10798">MYLNFKKKLKIIKNYGSSEYDTGNCIVQIALLTYKINKISKHLKKHKHDFNTERSLLKIVNKRKKILKFIKKKKIKIYKDTLKQFKIRK</sequence>
<dbReference type="GO" id="GO:0022627">
    <property type="term" value="C:cytosolic small ribosomal subunit"/>
    <property type="evidence" value="ECO:0007669"/>
    <property type="project" value="TreeGrafter"/>
</dbReference>
<dbReference type="PROSITE" id="PS00362">
    <property type="entry name" value="RIBOSOMAL_S15"/>
    <property type="match status" value="1"/>
</dbReference>
<dbReference type="HAMAP" id="MF_01343_B">
    <property type="entry name" value="Ribosomal_uS15_B"/>
    <property type="match status" value="1"/>
</dbReference>
<evidence type="ECO:0000313" key="6">
    <source>
        <dbReference type="EMBL" id="BAO66380.1"/>
    </source>
</evidence>
<dbReference type="PANTHER" id="PTHR23321">
    <property type="entry name" value="RIBOSOMAL PROTEIN S15, BACTERIAL AND ORGANELLAR"/>
    <property type="match status" value="1"/>
</dbReference>
<dbReference type="CDD" id="cd00353">
    <property type="entry name" value="Ribosomal_S15p_S13e"/>
    <property type="match status" value="1"/>
</dbReference>
<dbReference type="Proteomes" id="UP000031659">
    <property type="component" value="Chromosome"/>
</dbReference>
<organism evidence="6 7">
    <name type="scientific">Candidatus Karelsulcia muelleri PSPU</name>
    <dbReference type="NCBI Taxonomy" id="1189303"/>
    <lineage>
        <taxon>Bacteria</taxon>
        <taxon>Pseudomonadati</taxon>
        <taxon>Bacteroidota</taxon>
        <taxon>Flavobacteriia</taxon>
        <taxon>Flavobacteriales</taxon>
        <taxon>Candidatus Karelsulcia</taxon>
    </lineage>
</organism>
<accession>A0AAD1AYQ9</accession>
<dbReference type="InterPro" id="IPR009068">
    <property type="entry name" value="uS15_NS1_RNA-bd_sf"/>
</dbReference>
<dbReference type="Pfam" id="PF00312">
    <property type="entry name" value="Ribosomal_S15"/>
    <property type="match status" value="1"/>
</dbReference>
<dbReference type="GO" id="GO:0003735">
    <property type="term" value="F:structural constituent of ribosome"/>
    <property type="evidence" value="ECO:0007669"/>
    <property type="project" value="InterPro"/>
</dbReference>
<evidence type="ECO:0000256" key="4">
    <source>
        <dbReference type="RuleBase" id="RU003919"/>
    </source>
</evidence>
<dbReference type="EMBL" id="AP013293">
    <property type="protein sequence ID" value="BAO66380.1"/>
    <property type="molecule type" value="Genomic_DNA"/>
</dbReference>
<keyword evidence="2 3" id="KW-0687">Ribonucleoprotein</keyword>
<evidence type="ECO:0000256" key="5">
    <source>
        <dbReference type="RuleBase" id="RU004524"/>
    </source>
</evidence>
<dbReference type="KEGG" id="smup:SMPSPU_234"/>
<keyword evidence="3 5" id="KW-0694">RNA-binding</keyword>
<reference evidence="6 7" key="1">
    <citation type="journal article" date="2014" name="ISME J.">
        <title>Swapping symbionts in spittlebugs: evolutionary replacement of a reduced genome symbiont.</title>
        <authorList>
            <person name="Koga R."/>
            <person name="Moran N.A."/>
        </authorList>
    </citation>
    <scope>NUCLEOTIDE SEQUENCE [LARGE SCALE GENOMIC DNA]</scope>
    <source>
        <strain evidence="6 7">PSPU</strain>
    </source>
</reference>
<dbReference type="RefSeq" id="WP_041094018.1">
    <property type="nucleotide sequence ID" value="NZ_AP013293.1"/>
</dbReference>
<gene>
    <name evidence="3 6" type="primary">rpsO</name>
    <name evidence="6" type="ORF">SMPSPU_234</name>
</gene>
<dbReference type="Gene3D" id="1.10.287.10">
    <property type="entry name" value="S15/NS1, RNA-binding"/>
    <property type="match status" value="1"/>
</dbReference>
<protein>
    <recommendedName>
        <fullName evidence="3">Small ribosomal subunit protein uS15</fullName>
    </recommendedName>
</protein>
<dbReference type="GO" id="GO:0019843">
    <property type="term" value="F:rRNA binding"/>
    <property type="evidence" value="ECO:0007669"/>
    <property type="project" value="UniProtKB-UniRule"/>
</dbReference>
<evidence type="ECO:0000313" key="7">
    <source>
        <dbReference type="Proteomes" id="UP000031659"/>
    </source>
</evidence>
<dbReference type="PANTHER" id="PTHR23321:SF26">
    <property type="entry name" value="SMALL RIBOSOMAL SUBUNIT PROTEIN US15M"/>
    <property type="match status" value="1"/>
</dbReference>
<comment type="function">
    <text evidence="3 5">One of the primary rRNA binding proteins, it binds directly to 16S rRNA where it helps nucleate assembly of the platform of the 30S subunit by binding and bridging several RNA helices of the 16S rRNA.</text>
</comment>